<dbReference type="Pfam" id="PF04991">
    <property type="entry name" value="LicD"/>
    <property type="match status" value="1"/>
</dbReference>
<evidence type="ECO:0000313" key="3">
    <source>
        <dbReference type="Proteomes" id="UP000198775"/>
    </source>
</evidence>
<dbReference type="Proteomes" id="UP000198775">
    <property type="component" value="Unassembled WGS sequence"/>
</dbReference>
<name>A0A1H8VFN3_9EURY</name>
<gene>
    <name evidence="2" type="ORF">SAMN05216388_10378</name>
</gene>
<organism evidence="2 3">
    <name type="scientific">Halorientalis persicus</name>
    <dbReference type="NCBI Taxonomy" id="1367881"/>
    <lineage>
        <taxon>Archaea</taxon>
        <taxon>Methanobacteriati</taxon>
        <taxon>Methanobacteriota</taxon>
        <taxon>Stenosarchaea group</taxon>
        <taxon>Halobacteria</taxon>
        <taxon>Halobacteriales</taxon>
        <taxon>Haloarculaceae</taxon>
        <taxon>Halorientalis</taxon>
    </lineage>
</organism>
<sequence>MGALNTIRDLLEEDSLNYWVHAGTLLGLIREGRLLETDPDIDIGIWLSDVDQLLSIVNSIGGYRTEIYTYNGTPYQIKLKPSIKTNRIIDFTVFRSDTTIAWAPMPVANPLKVAQTTTDYMMNFHRVTIYLVWKLLFDGYRGYGGFFKGKTSSSVEITQLPESAFYTVGTLVVPKHYFDQLCMVDDFNIPAPNPPTEYLRYKFGDWQNPVNNWHFWTDDAAIKQAPPEQVIDSQTRLDRF</sequence>
<dbReference type="GO" id="GO:0009100">
    <property type="term" value="P:glycoprotein metabolic process"/>
    <property type="evidence" value="ECO:0007669"/>
    <property type="project" value="UniProtKB-ARBA"/>
</dbReference>
<dbReference type="EMBL" id="FOCX01000037">
    <property type="protein sequence ID" value="SEP14201.1"/>
    <property type="molecule type" value="Genomic_DNA"/>
</dbReference>
<evidence type="ECO:0000313" key="2">
    <source>
        <dbReference type="EMBL" id="SEP14201.1"/>
    </source>
</evidence>
<dbReference type="AlphaFoldDB" id="A0A1H8VFN3"/>
<protein>
    <submittedName>
        <fullName evidence="2">LicD family protein</fullName>
    </submittedName>
</protein>
<evidence type="ECO:0000259" key="1">
    <source>
        <dbReference type="Pfam" id="PF04991"/>
    </source>
</evidence>
<dbReference type="InterPro" id="IPR007074">
    <property type="entry name" value="LicD/FKTN/FKRP_NTP_transf"/>
</dbReference>
<reference evidence="3" key="1">
    <citation type="submission" date="2016-10" db="EMBL/GenBank/DDBJ databases">
        <authorList>
            <person name="Varghese N."/>
            <person name="Submissions S."/>
        </authorList>
    </citation>
    <scope>NUCLEOTIDE SEQUENCE [LARGE SCALE GENOMIC DNA]</scope>
    <source>
        <strain evidence="3">IBRC-M 10043</strain>
    </source>
</reference>
<accession>A0A1H8VFN3</accession>
<proteinExistence type="predicted"/>
<keyword evidence="3" id="KW-1185">Reference proteome</keyword>
<dbReference type="RefSeq" id="WP_170845516.1">
    <property type="nucleotide sequence ID" value="NZ_FOCX01000037.1"/>
</dbReference>
<feature type="domain" description="LicD/FKTN/FKRP nucleotidyltransferase" evidence="1">
    <location>
        <begin position="13"/>
        <end position="66"/>
    </location>
</feature>